<dbReference type="AlphaFoldDB" id="A0A1B1LRK4"/>
<keyword evidence="1" id="KW-0614">Plasmid</keyword>
<proteinExistence type="predicted"/>
<dbReference type="EMBL" id="KU356480">
    <property type="protein sequence ID" value="ANS55685.1"/>
    <property type="molecule type" value="Genomic_DNA"/>
</dbReference>
<geneLocation type="plasmid" evidence="1">
    <name>pVPS92-VEB</name>
</geneLocation>
<evidence type="ECO:0000313" key="1">
    <source>
        <dbReference type="EMBL" id="ANS55685.1"/>
    </source>
</evidence>
<reference evidence="1" key="1">
    <citation type="journal article" date="2016" name="Antimicrob. Agents Chemother.">
        <title>Genetic Characterization of a blaVEB-2-carrying plasmid in Vibrio parahaemolyticus.</title>
        <authorList>
            <person name="Li R."/>
            <person name="Ye L."/>
            <person name="Zheng Z."/>
            <person name="Chan E.W."/>
            <person name="Chen S."/>
        </authorList>
    </citation>
    <scope>NUCLEOTIDE SEQUENCE</scope>
    <source>
        <strain evidence="1">VPS92</strain>
        <plasmid evidence="1">pVPS92-VEB</plasmid>
    </source>
</reference>
<name>A0A1B1LRK4_VIBPH</name>
<organism evidence="1">
    <name type="scientific">Vibrio parahaemolyticus</name>
    <dbReference type="NCBI Taxonomy" id="670"/>
    <lineage>
        <taxon>Bacteria</taxon>
        <taxon>Pseudomonadati</taxon>
        <taxon>Pseudomonadota</taxon>
        <taxon>Gammaproteobacteria</taxon>
        <taxon>Vibrionales</taxon>
        <taxon>Vibrionaceae</taxon>
        <taxon>Vibrio</taxon>
    </lineage>
</organism>
<dbReference type="RefSeq" id="WP_172687330.1">
    <property type="nucleotide sequence ID" value="NZ_JAESOU010000019.1"/>
</dbReference>
<accession>A0A1B1LRK4</accession>
<sequence>MKALKVQLFSILATVCLSHSLSVSAHELSTKDVRVLTEAEVELLGSDRDNNGVRDDIQEYLDSRYSGYPIIRHEMERYSKAIDKLMIGKTIKDRLEAYQDMDETKYCAFGWGYTEDEFTVHVTEIYEMQVNTPQRILAASRAERSMRGFERPQYRTKPYKEYCHQENSSQN</sequence>
<protein>
    <submittedName>
        <fullName evidence="1">Uncharacterized protein</fullName>
    </submittedName>
</protein>